<proteinExistence type="predicted"/>
<sequence>MFSFLPQTGTTTHCIKYGVITASFNTAGMKKQGYPPTNAGSFKKLPASSPLNALRFINFAPVQ</sequence>
<reference evidence="1 2" key="1">
    <citation type="submission" date="2016-10" db="EMBL/GenBank/DDBJ databases">
        <authorList>
            <person name="de Groot N.N."/>
        </authorList>
    </citation>
    <scope>NUCLEOTIDE SEQUENCE [LARGE SCALE GENOMIC DNA]</scope>
    <source>
        <strain evidence="1 2">Vu-144</strain>
    </source>
</reference>
<accession>A0A1H4AXC5</accession>
<dbReference type="STRING" id="551991.SAMN05192529_11710"/>
<gene>
    <name evidence="1" type="ORF">SAMN05192529_11710</name>
</gene>
<organism evidence="1 2">
    <name type="scientific">Arachidicoccus rhizosphaerae</name>
    <dbReference type="NCBI Taxonomy" id="551991"/>
    <lineage>
        <taxon>Bacteria</taxon>
        <taxon>Pseudomonadati</taxon>
        <taxon>Bacteroidota</taxon>
        <taxon>Chitinophagia</taxon>
        <taxon>Chitinophagales</taxon>
        <taxon>Chitinophagaceae</taxon>
        <taxon>Arachidicoccus</taxon>
    </lineage>
</organism>
<evidence type="ECO:0000313" key="2">
    <source>
        <dbReference type="Proteomes" id="UP000199041"/>
    </source>
</evidence>
<dbReference type="Proteomes" id="UP000199041">
    <property type="component" value="Unassembled WGS sequence"/>
</dbReference>
<evidence type="ECO:0000313" key="1">
    <source>
        <dbReference type="EMBL" id="SEA40515.1"/>
    </source>
</evidence>
<keyword evidence="2" id="KW-1185">Reference proteome</keyword>
<protein>
    <submittedName>
        <fullName evidence="1">Uncharacterized protein</fullName>
    </submittedName>
</protein>
<name>A0A1H4AXC5_9BACT</name>
<dbReference type="EMBL" id="FNQY01000017">
    <property type="protein sequence ID" value="SEA40515.1"/>
    <property type="molecule type" value="Genomic_DNA"/>
</dbReference>
<dbReference type="AlphaFoldDB" id="A0A1H4AXC5"/>